<feature type="domain" description="HTH iclR-type" evidence="4">
    <location>
        <begin position="13"/>
        <end position="72"/>
    </location>
</feature>
<organism evidence="6 7">
    <name type="scientific">Saliphagus infecundisoli</name>
    <dbReference type="NCBI Taxonomy" id="1849069"/>
    <lineage>
        <taxon>Archaea</taxon>
        <taxon>Methanobacteriati</taxon>
        <taxon>Methanobacteriota</taxon>
        <taxon>Stenosarchaea group</taxon>
        <taxon>Halobacteria</taxon>
        <taxon>Halobacteriales</taxon>
        <taxon>Natrialbaceae</taxon>
        <taxon>Saliphagus</taxon>
    </lineage>
</organism>
<sequence>MTSARGTGPDTGIKSTDTLISILEVLQSRDGAGVTEIAEELDRSKSTVHSHLQSLRAHRCIRKDGTTYRLGLRFLSFGGHACNRTGLLEIVRPEVDGLVEETGETAQMVVEEHGRGIYVCQSRGAEAVRTDSHVGTEVGLHCTAVGKAILAHLPEDRVREIADRHGLPPRTDETVTDLDELFAALERVRERGYAIDDGERIPGIRCVAAPVRTDDGVIGALSVNGPTKRLEGEYFREKLPSLVGRAARVVEINATYA</sequence>
<dbReference type="CDD" id="cd00090">
    <property type="entry name" value="HTH_ARSR"/>
    <property type="match status" value="1"/>
</dbReference>
<dbReference type="InterPro" id="IPR050707">
    <property type="entry name" value="HTH_MetabolicPath_Reg"/>
</dbReference>
<dbReference type="InterPro" id="IPR036388">
    <property type="entry name" value="WH-like_DNA-bd_sf"/>
</dbReference>
<reference evidence="6 7" key="1">
    <citation type="journal article" date="2019" name="Int. J. Syst. Evol. Microbiol.">
        <title>The Global Catalogue of Microorganisms (GCM) 10K type strain sequencing project: providing services to taxonomists for standard genome sequencing and annotation.</title>
        <authorList>
            <consortium name="The Broad Institute Genomics Platform"/>
            <consortium name="The Broad Institute Genome Sequencing Center for Infectious Disease"/>
            <person name="Wu L."/>
            <person name="Ma J."/>
        </authorList>
    </citation>
    <scope>NUCLEOTIDE SEQUENCE [LARGE SCALE GENOMIC DNA]</scope>
    <source>
        <strain evidence="6 7">CGMCC 1.15824</strain>
    </source>
</reference>
<dbReference type="SMART" id="SM00346">
    <property type="entry name" value="HTH_ICLR"/>
    <property type="match status" value="1"/>
</dbReference>
<keyword evidence="2" id="KW-0238">DNA-binding</keyword>
<dbReference type="Proteomes" id="UP001595925">
    <property type="component" value="Unassembled WGS sequence"/>
</dbReference>
<comment type="caution">
    <text evidence="6">The sequence shown here is derived from an EMBL/GenBank/DDBJ whole genome shotgun (WGS) entry which is preliminary data.</text>
</comment>
<accession>A0ABD5QBS2</accession>
<evidence type="ECO:0000313" key="6">
    <source>
        <dbReference type="EMBL" id="MFC4986452.1"/>
    </source>
</evidence>
<dbReference type="InterPro" id="IPR011991">
    <property type="entry name" value="ArsR-like_HTH"/>
</dbReference>
<dbReference type="AlphaFoldDB" id="A0ABD5QBS2"/>
<evidence type="ECO:0000256" key="1">
    <source>
        <dbReference type="ARBA" id="ARBA00023015"/>
    </source>
</evidence>
<dbReference type="Gene3D" id="3.30.450.40">
    <property type="match status" value="1"/>
</dbReference>
<keyword evidence="3" id="KW-0804">Transcription</keyword>
<dbReference type="InterPro" id="IPR005471">
    <property type="entry name" value="Tscrpt_reg_IclR_N"/>
</dbReference>
<dbReference type="InterPro" id="IPR036390">
    <property type="entry name" value="WH_DNA-bd_sf"/>
</dbReference>
<gene>
    <name evidence="6" type="ORF">ACFPFO_01405</name>
</gene>
<evidence type="ECO:0000259" key="5">
    <source>
        <dbReference type="PROSITE" id="PS51078"/>
    </source>
</evidence>
<dbReference type="PROSITE" id="PS51077">
    <property type="entry name" value="HTH_ICLR"/>
    <property type="match status" value="1"/>
</dbReference>
<dbReference type="EMBL" id="JBHSJG010000005">
    <property type="protein sequence ID" value="MFC4986452.1"/>
    <property type="molecule type" value="Genomic_DNA"/>
</dbReference>
<dbReference type="RefSeq" id="WP_224827938.1">
    <property type="nucleotide sequence ID" value="NZ_JAIVEF010000003.1"/>
</dbReference>
<dbReference type="Gene3D" id="1.10.10.10">
    <property type="entry name" value="Winged helix-like DNA-binding domain superfamily/Winged helix DNA-binding domain"/>
    <property type="match status" value="1"/>
</dbReference>
<keyword evidence="7" id="KW-1185">Reference proteome</keyword>
<evidence type="ECO:0000256" key="3">
    <source>
        <dbReference type="ARBA" id="ARBA00023163"/>
    </source>
</evidence>
<evidence type="ECO:0000259" key="4">
    <source>
        <dbReference type="PROSITE" id="PS51077"/>
    </source>
</evidence>
<dbReference type="GO" id="GO:0006355">
    <property type="term" value="P:regulation of DNA-templated transcription"/>
    <property type="evidence" value="ECO:0007669"/>
    <property type="project" value="UniProtKB-ARBA"/>
</dbReference>
<dbReference type="SUPFAM" id="SSF46785">
    <property type="entry name" value="Winged helix' DNA-binding domain"/>
    <property type="match status" value="1"/>
</dbReference>
<evidence type="ECO:0000256" key="2">
    <source>
        <dbReference type="ARBA" id="ARBA00023125"/>
    </source>
</evidence>
<proteinExistence type="predicted"/>
<name>A0ABD5QBS2_9EURY</name>
<dbReference type="Pfam" id="PF09339">
    <property type="entry name" value="HTH_IclR"/>
    <property type="match status" value="1"/>
</dbReference>
<dbReference type="PANTHER" id="PTHR30136">
    <property type="entry name" value="HELIX-TURN-HELIX TRANSCRIPTIONAL REGULATOR, ICLR FAMILY"/>
    <property type="match status" value="1"/>
</dbReference>
<dbReference type="GO" id="GO:0003677">
    <property type="term" value="F:DNA binding"/>
    <property type="evidence" value="ECO:0007669"/>
    <property type="project" value="UniProtKB-KW"/>
</dbReference>
<keyword evidence="1" id="KW-0805">Transcription regulation</keyword>
<dbReference type="PANTHER" id="PTHR30136:SF35">
    <property type="entry name" value="HTH-TYPE TRANSCRIPTIONAL REGULATOR RV1719"/>
    <property type="match status" value="1"/>
</dbReference>
<evidence type="ECO:0000313" key="7">
    <source>
        <dbReference type="Proteomes" id="UP001595925"/>
    </source>
</evidence>
<dbReference type="Pfam" id="PF01614">
    <property type="entry name" value="IclR_C"/>
    <property type="match status" value="1"/>
</dbReference>
<feature type="domain" description="IclR-ED" evidence="5">
    <location>
        <begin position="73"/>
        <end position="256"/>
    </location>
</feature>
<dbReference type="PROSITE" id="PS51078">
    <property type="entry name" value="ICLR_ED"/>
    <property type="match status" value="1"/>
</dbReference>
<dbReference type="SUPFAM" id="SSF55781">
    <property type="entry name" value="GAF domain-like"/>
    <property type="match status" value="1"/>
</dbReference>
<dbReference type="InterPro" id="IPR029016">
    <property type="entry name" value="GAF-like_dom_sf"/>
</dbReference>
<dbReference type="InterPro" id="IPR014757">
    <property type="entry name" value="Tscrpt_reg_IclR_C"/>
</dbReference>
<protein>
    <submittedName>
        <fullName evidence="6">IclR family transcriptional regulator</fullName>
    </submittedName>
</protein>